<organism evidence="11 12">
    <name type="scientific">Raphidocelis subcapitata</name>
    <dbReference type="NCBI Taxonomy" id="307507"/>
    <lineage>
        <taxon>Eukaryota</taxon>
        <taxon>Viridiplantae</taxon>
        <taxon>Chlorophyta</taxon>
        <taxon>core chlorophytes</taxon>
        <taxon>Chlorophyceae</taxon>
        <taxon>CS clade</taxon>
        <taxon>Sphaeropleales</taxon>
        <taxon>Selenastraceae</taxon>
        <taxon>Raphidocelis</taxon>
    </lineage>
</organism>
<dbReference type="AlphaFoldDB" id="A0A2V0PJE8"/>
<dbReference type="Gene3D" id="3.40.50.300">
    <property type="entry name" value="P-loop containing nucleotide triphosphate hydrolases"/>
    <property type="match status" value="1"/>
</dbReference>
<comment type="subcellular location">
    <subcellularLocation>
        <location evidence="1">Membrane</location>
        <topology evidence="1">Multi-pass membrane protein</topology>
    </subcellularLocation>
</comment>
<dbReference type="InterPro" id="IPR050352">
    <property type="entry name" value="ABCG_transporters"/>
</dbReference>
<dbReference type="Proteomes" id="UP000247498">
    <property type="component" value="Unassembled WGS sequence"/>
</dbReference>
<feature type="compositionally biased region" description="Gly residues" evidence="8">
    <location>
        <begin position="463"/>
        <end position="473"/>
    </location>
</feature>
<dbReference type="InterPro" id="IPR013525">
    <property type="entry name" value="ABC2_TM"/>
</dbReference>
<keyword evidence="4" id="KW-0547">Nucleotide-binding</keyword>
<evidence type="ECO:0000256" key="3">
    <source>
        <dbReference type="ARBA" id="ARBA00022692"/>
    </source>
</evidence>
<feature type="domain" description="ABC transporter" evidence="10">
    <location>
        <begin position="122"/>
        <end position="370"/>
    </location>
</feature>
<evidence type="ECO:0000259" key="10">
    <source>
        <dbReference type="PROSITE" id="PS50893"/>
    </source>
</evidence>
<dbReference type="InterPro" id="IPR017871">
    <property type="entry name" value="ABC_transporter-like_CS"/>
</dbReference>
<dbReference type="Pfam" id="PF01061">
    <property type="entry name" value="ABC2_membrane"/>
    <property type="match status" value="1"/>
</dbReference>
<dbReference type="SMART" id="SM00382">
    <property type="entry name" value="AAA"/>
    <property type="match status" value="1"/>
</dbReference>
<dbReference type="EMBL" id="BDRX01000114">
    <property type="protein sequence ID" value="GBF98030.1"/>
    <property type="molecule type" value="Genomic_DNA"/>
</dbReference>
<reference evidence="11 12" key="1">
    <citation type="journal article" date="2018" name="Sci. Rep.">
        <title>Raphidocelis subcapitata (=Pseudokirchneriella subcapitata) provides an insight into genome evolution and environmental adaptations in the Sphaeropleales.</title>
        <authorList>
            <person name="Suzuki S."/>
            <person name="Yamaguchi H."/>
            <person name="Nakajima N."/>
            <person name="Kawachi M."/>
        </authorList>
    </citation>
    <scope>NUCLEOTIDE SEQUENCE [LARGE SCALE GENOMIC DNA]</scope>
    <source>
        <strain evidence="11 12">NIES-35</strain>
    </source>
</reference>
<dbReference type="InParanoid" id="A0A2V0PJE8"/>
<dbReference type="InterPro" id="IPR027417">
    <property type="entry name" value="P-loop_NTPase"/>
</dbReference>
<name>A0A2V0PJE8_9CHLO</name>
<sequence>MSRFDSGAPSSVIVALWVPVFFLAHAFAGFWIVRARLLINPQFGGALRRLFRKASGKAAAAQPGQEDDEWAAARARSLDSNVLAQATDAALSPRARGAGPVRRSSAGSGAQRSVAEVERIELEWQGLSCCYRTNTGNKWVLKEIYGASNPGEMQALLGPSGAGKSTLMDMLAQRKSTGALSGVMLVDGLPADGSFIRRTAYVPQYDNFVPLMTTHEVMQFYAGIILPRDWSTSRRAARVEEVLQEMGLGHAHRTLVGGTTPGGIMHRGLSGGERKRLSIAAGILAAPSVVFLDEPTTGLDSFAALTVMGYMKRMARDNGHIVIASIHQPRSAIWSMFDTVSLLSCGRLMYTGICDGLVEWFRTIGFDYDANLHGVVSDWALDLVACGSHKPKKFYGNTITTKDEVRTVAAQFLARWMDLRGIALEDLSLGGGGRGSSAGGTLVSVRKAPARGRAASLPRSTAGGRGTTGGGVAGPSDRATIRQIAEVGASAVDEAYAAQQRPSTWAQQYWWTLRRELTIITRNPADVAGRTLTNAWVAAAMGIMYYDLTNDSSALKCKVNMLLNILAFFCLMPYISMSLYTAGKQFYLADVSAKLYTPSAYYLAKVSATLPFQLVSSLVFTFVIYGMAGLRNSVSAIWATGTLTTLMSLISVQVMHLCAVIAPTQDVAFMYSIAWTSIQLLFNNFFITFKEVSLTWLTHLKWLSAVYYAYEGMAVVEFGGVKLTCAGGLDPAGVKFLRQLLPNTKLLGLKAVQNGLARPGPDCVADASAVLDYFSFGRSYNATLGIMIGYWLITHLLTYTAMVAVGRKERR</sequence>
<feature type="transmembrane region" description="Helical" evidence="9">
    <location>
        <begin position="782"/>
        <end position="805"/>
    </location>
</feature>
<feature type="transmembrane region" description="Helical" evidence="9">
    <location>
        <begin position="602"/>
        <end position="625"/>
    </location>
</feature>
<dbReference type="OrthoDB" id="66620at2759"/>
<keyword evidence="7 9" id="KW-0472">Membrane</keyword>
<dbReference type="GO" id="GO:0140359">
    <property type="term" value="F:ABC-type transporter activity"/>
    <property type="evidence" value="ECO:0007669"/>
    <property type="project" value="InterPro"/>
</dbReference>
<feature type="region of interest" description="Disordered" evidence="8">
    <location>
        <begin position="449"/>
        <end position="475"/>
    </location>
</feature>
<keyword evidence="5" id="KW-0067">ATP-binding</keyword>
<proteinExistence type="predicted"/>
<dbReference type="PROSITE" id="PS00211">
    <property type="entry name" value="ABC_TRANSPORTER_1"/>
    <property type="match status" value="1"/>
</dbReference>
<feature type="transmembrane region" description="Helical" evidence="9">
    <location>
        <begin position="668"/>
        <end position="687"/>
    </location>
</feature>
<keyword evidence="6 9" id="KW-1133">Transmembrane helix</keyword>
<feature type="transmembrane region" description="Helical" evidence="9">
    <location>
        <begin position="637"/>
        <end position="662"/>
    </location>
</feature>
<dbReference type="SUPFAM" id="SSF52540">
    <property type="entry name" value="P-loop containing nucleoside triphosphate hydrolases"/>
    <property type="match status" value="1"/>
</dbReference>
<dbReference type="GO" id="GO:0016020">
    <property type="term" value="C:membrane"/>
    <property type="evidence" value="ECO:0007669"/>
    <property type="project" value="UniProtKB-SubCell"/>
</dbReference>
<dbReference type="PANTHER" id="PTHR48041">
    <property type="entry name" value="ABC TRANSPORTER G FAMILY MEMBER 28"/>
    <property type="match status" value="1"/>
</dbReference>
<evidence type="ECO:0000313" key="11">
    <source>
        <dbReference type="EMBL" id="GBF98030.1"/>
    </source>
</evidence>
<dbReference type="InterPro" id="IPR003593">
    <property type="entry name" value="AAA+_ATPase"/>
</dbReference>
<protein>
    <submittedName>
        <fullName evidence="11">ABC transporter G family</fullName>
    </submittedName>
</protein>
<dbReference type="PANTHER" id="PTHR48041:SF91">
    <property type="entry name" value="ABC TRANSPORTER G FAMILY MEMBER 28"/>
    <property type="match status" value="1"/>
</dbReference>
<evidence type="ECO:0000256" key="5">
    <source>
        <dbReference type="ARBA" id="ARBA00022840"/>
    </source>
</evidence>
<dbReference type="Pfam" id="PF00005">
    <property type="entry name" value="ABC_tran"/>
    <property type="match status" value="1"/>
</dbReference>
<feature type="transmembrane region" description="Helical" evidence="9">
    <location>
        <begin position="12"/>
        <end position="33"/>
    </location>
</feature>
<evidence type="ECO:0000256" key="9">
    <source>
        <dbReference type="SAM" id="Phobius"/>
    </source>
</evidence>
<dbReference type="PROSITE" id="PS50893">
    <property type="entry name" value="ABC_TRANSPORTER_2"/>
    <property type="match status" value="1"/>
</dbReference>
<feature type="transmembrane region" description="Helical" evidence="9">
    <location>
        <begin position="562"/>
        <end position="582"/>
    </location>
</feature>
<evidence type="ECO:0000256" key="8">
    <source>
        <dbReference type="SAM" id="MobiDB-lite"/>
    </source>
</evidence>
<evidence type="ECO:0000256" key="2">
    <source>
        <dbReference type="ARBA" id="ARBA00022448"/>
    </source>
</evidence>
<accession>A0A2V0PJE8</accession>
<keyword evidence="2" id="KW-0813">Transport</keyword>
<dbReference type="GO" id="GO:0016887">
    <property type="term" value="F:ATP hydrolysis activity"/>
    <property type="evidence" value="ECO:0007669"/>
    <property type="project" value="InterPro"/>
</dbReference>
<keyword evidence="3 9" id="KW-0812">Transmembrane</keyword>
<comment type="caution">
    <text evidence="11">The sequence shown here is derived from an EMBL/GenBank/DDBJ whole genome shotgun (WGS) entry which is preliminary data.</text>
</comment>
<keyword evidence="12" id="KW-1185">Reference proteome</keyword>
<evidence type="ECO:0000313" key="12">
    <source>
        <dbReference type="Proteomes" id="UP000247498"/>
    </source>
</evidence>
<dbReference type="GO" id="GO:0005524">
    <property type="term" value="F:ATP binding"/>
    <property type="evidence" value="ECO:0007669"/>
    <property type="project" value="UniProtKB-KW"/>
</dbReference>
<evidence type="ECO:0000256" key="6">
    <source>
        <dbReference type="ARBA" id="ARBA00022989"/>
    </source>
</evidence>
<dbReference type="InterPro" id="IPR003439">
    <property type="entry name" value="ABC_transporter-like_ATP-bd"/>
</dbReference>
<evidence type="ECO:0000256" key="1">
    <source>
        <dbReference type="ARBA" id="ARBA00004141"/>
    </source>
</evidence>
<evidence type="ECO:0000256" key="4">
    <source>
        <dbReference type="ARBA" id="ARBA00022741"/>
    </source>
</evidence>
<evidence type="ECO:0000256" key="7">
    <source>
        <dbReference type="ARBA" id="ARBA00023136"/>
    </source>
</evidence>
<gene>
    <name evidence="11" type="ORF">Rsub_11141</name>
</gene>